<accession>A0AAE1F3D0</accession>
<sequence length="99" mass="11239">MIQEFLNVNLPMQEGCHLFTSYLPCSVGTEYVTPGWKRKLLQFAIEVECSVPEVGNKDVRSLQLNGFILDTLVQTSGSPLDATRDYESRDLPTRPAWIY</sequence>
<dbReference type="EMBL" id="JAWQEG010003449">
    <property type="protein sequence ID" value="KAK3866164.1"/>
    <property type="molecule type" value="Genomic_DNA"/>
</dbReference>
<evidence type="ECO:0000313" key="1">
    <source>
        <dbReference type="EMBL" id="KAK3866164.1"/>
    </source>
</evidence>
<keyword evidence="2" id="KW-1185">Reference proteome</keyword>
<gene>
    <name evidence="1" type="ORF">Pcinc_028282</name>
</gene>
<reference evidence="1" key="1">
    <citation type="submission" date="2023-10" db="EMBL/GenBank/DDBJ databases">
        <title>Genome assemblies of two species of porcelain crab, Petrolisthes cinctipes and Petrolisthes manimaculis (Anomura: Porcellanidae).</title>
        <authorList>
            <person name="Angst P."/>
        </authorList>
    </citation>
    <scope>NUCLEOTIDE SEQUENCE</scope>
    <source>
        <strain evidence="1">PB745_01</strain>
        <tissue evidence="1">Gill</tissue>
    </source>
</reference>
<comment type="caution">
    <text evidence="1">The sequence shown here is derived from an EMBL/GenBank/DDBJ whole genome shotgun (WGS) entry which is preliminary data.</text>
</comment>
<dbReference type="AlphaFoldDB" id="A0AAE1F3D0"/>
<protein>
    <submittedName>
        <fullName evidence="1">Uncharacterized protein</fullName>
    </submittedName>
</protein>
<proteinExistence type="predicted"/>
<name>A0AAE1F3D0_PETCI</name>
<organism evidence="1 2">
    <name type="scientific">Petrolisthes cinctipes</name>
    <name type="common">Flat porcelain crab</name>
    <dbReference type="NCBI Taxonomy" id="88211"/>
    <lineage>
        <taxon>Eukaryota</taxon>
        <taxon>Metazoa</taxon>
        <taxon>Ecdysozoa</taxon>
        <taxon>Arthropoda</taxon>
        <taxon>Crustacea</taxon>
        <taxon>Multicrustacea</taxon>
        <taxon>Malacostraca</taxon>
        <taxon>Eumalacostraca</taxon>
        <taxon>Eucarida</taxon>
        <taxon>Decapoda</taxon>
        <taxon>Pleocyemata</taxon>
        <taxon>Anomura</taxon>
        <taxon>Galatheoidea</taxon>
        <taxon>Porcellanidae</taxon>
        <taxon>Petrolisthes</taxon>
    </lineage>
</organism>
<dbReference type="Proteomes" id="UP001286313">
    <property type="component" value="Unassembled WGS sequence"/>
</dbReference>
<evidence type="ECO:0000313" key="2">
    <source>
        <dbReference type="Proteomes" id="UP001286313"/>
    </source>
</evidence>